<evidence type="ECO:0000313" key="2">
    <source>
        <dbReference type="EMBL" id="SKA30828.1"/>
    </source>
</evidence>
<dbReference type="SMART" id="SM00860">
    <property type="entry name" value="SMI1_KNR4"/>
    <property type="match status" value="1"/>
</dbReference>
<proteinExistence type="predicted"/>
<dbReference type="Gene3D" id="3.40.1580.10">
    <property type="entry name" value="SMI1/KNR4-like"/>
    <property type="match status" value="1"/>
</dbReference>
<dbReference type="SUPFAM" id="SSF160631">
    <property type="entry name" value="SMI1/KNR4-like"/>
    <property type="match status" value="1"/>
</dbReference>
<sequence length="404" mass="43776">MADDTAALPDTVEHWRTYLAEYSRDMLRVADAGEFDDEQRAAGWLGHAGATEAELTALEERLGTALPPSYRSFLAASNGWGRISRFMYELLATRDVAWLDDPDVEHVDVWGMEELLGRPLLISGDSDLQSWLLDSGDVSPDGEWAAYTWSPWNGGLGKRCRSFADLVATERAEFEWLQGRAGNPVHPEGAEELLDQGRRAALRGEVEAALDLLDRAEVKGSGAASYLKVILGAFLGETGLHYLLRGILDRPHVVAAIGAGQLAAEAVPLYLVHHARDSTTPVGRTPLEEAARDFTKALPELLADSGGATADPDAWIVARRVPEPPAFERALETARALAAEGRGDDAWTVVRRALPDWTPTSPNRVAPVVLLTDPALRDVVTPDRAREVVSTPRGGDAVGRAGRD</sequence>
<evidence type="ECO:0000259" key="1">
    <source>
        <dbReference type="SMART" id="SM00860"/>
    </source>
</evidence>
<dbReference type="STRING" id="1122192.SAMN02745673_03836"/>
<protein>
    <submittedName>
        <fullName evidence="2">SMI1 / KNR4 family (SUKH-1)</fullName>
    </submittedName>
</protein>
<dbReference type="InterPro" id="IPR037883">
    <property type="entry name" value="Knr4/Smi1-like_sf"/>
</dbReference>
<feature type="domain" description="Knr4/Smi1-like" evidence="1">
    <location>
        <begin position="49"/>
        <end position="169"/>
    </location>
</feature>
<reference evidence="2 3" key="1">
    <citation type="submission" date="2017-02" db="EMBL/GenBank/DDBJ databases">
        <authorList>
            <person name="Peterson S.W."/>
        </authorList>
    </citation>
    <scope>NUCLEOTIDE SEQUENCE [LARGE SCALE GENOMIC DNA]</scope>
    <source>
        <strain evidence="2 3">DSM 45154</strain>
    </source>
</reference>
<dbReference type="EMBL" id="FUWS01000011">
    <property type="protein sequence ID" value="SKA30828.1"/>
    <property type="molecule type" value="Genomic_DNA"/>
</dbReference>
<dbReference type="OrthoDB" id="458118at2"/>
<name>A0A1T4SSH3_9ACTN</name>
<accession>A0A1T4SSH3</accession>
<evidence type="ECO:0000313" key="3">
    <source>
        <dbReference type="Proteomes" id="UP000190637"/>
    </source>
</evidence>
<dbReference type="RefSeq" id="WP_078763100.1">
    <property type="nucleotide sequence ID" value="NZ_FUWS01000011.1"/>
</dbReference>
<dbReference type="InterPro" id="IPR018958">
    <property type="entry name" value="Knr4/Smi1-like_dom"/>
</dbReference>
<dbReference type="Proteomes" id="UP000190637">
    <property type="component" value="Unassembled WGS sequence"/>
</dbReference>
<dbReference type="Pfam" id="PF09346">
    <property type="entry name" value="SMI1_KNR4"/>
    <property type="match status" value="1"/>
</dbReference>
<organism evidence="2 3">
    <name type="scientific">Marinactinospora thermotolerans DSM 45154</name>
    <dbReference type="NCBI Taxonomy" id="1122192"/>
    <lineage>
        <taxon>Bacteria</taxon>
        <taxon>Bacillati</taxon>
        <taxon>Actinomycetota</taxon>
        <taxon>Actinomycetes</taxon>
        <taxon>Streptosporangiales</taxon>
        <taxon>Nocardiopsidaceae</taxon>
        <taxon>Marinactinospora</taxon>
    </lineage>
</organism>
<gene>
    <name evidence="2" type="ORF">SAMN02745673_03836</name>
</gene>
<keyword evidence="3" id="KW-1185">Reference proteome</keyword>
<dbReference type="AlphaFoldDB" id="A0A1T4SSH3"/>